<reference evidence="1" key="1">
    <citation type="submission" date="2014-11" db="EMBL/GenBank/DDBJ databases">
        <authorList>
            <person name="Amaro Gonzalez C."/>
        </authorList>
    </citation>
    <scope>NUCLEOTIDE SEQUENCE</scope>
</reference>
<dbReference type="AlphaFoldDB" id="A0A0E9W9T8"/>
<reference evidence="1" key="2">
    <citation type="journal article" date="2015" name="Fish Shellfish Immunol.">
        <title>Early steps in the European eel (Anguilla anguilla)-Vibrio vulnificus interaction in the gills: Role of the RtxA13 toxin.</title>
        <authorList>
            <person name="Callol A."/>
            <person name="Pajuelo D."/>
            <person name="Ebbesson L."/>
            <person name="Teles M."/>
            <person name="MacKenzie S."/>
            <person name="Amaro C."/>
        </authorList>
    </citation>
    <scope>NUCLEOTIDE SEQUENCE</scope>
</reference>
<dbReference type="EMBL" id="GBXM01021450">
    <property type="protein sequence ID" value="JAH87127.1"/>
    <property type="molecule type" value="Transcribed_RNA"/>
</dbReference>
<sequence>MNTFTRLHFLIHCICPFPSPLSGPWIQSSTRTAGCCPDQVSHHCFG</sequence>
<proteinExistence type="predicted"/>
<accession>A0A0E9W9T8</accession>
<name>A0A0E9W9T8_ANGAN</name>
<organism evidence="1">
    <name type="scientific">Anguilla anguilla</name>
    <name type="common">European freshwater eel</name>
    <name type="synonym">Muraena anguilla</name>
    <dbReference type="NCBI Taxonomy" id="7936"/>
    <lineage>
        <taxon>Eukaryota</taxon>
        <taxon>Metazoa</taxon>
        <taxon>Chordata</taxon>
        <taxon>Craniata</taxon>
        <taxon>Vertebrata</taxon>
        <taxon>Euteleostomi</taxon>
        <taxon>Actinopterygii</taxon>
        <taxon>Neopterygii</taxon>
        <taxon>Teleostei</taxon>
        <taxon>Anguilliformes</taxon>
        <taxon>Anguillidae</taxon>
        <taxon>Anguilla</taxon>
    </lineage>
</organism>
<evidence type="ECO:0000313" key="1">
    <source>
        <dbReference type="EMBL" id="JAH87127.1"/>
    </source>
</evidence>
<protein>
    <submittedName>
        <fullName evidence="1">Uncharacterized protein</fullName>
    </submittedName>
</protein>